<protein>
    <submittedName>
        <fullName evidence="2">Elongation of very long chain fatty acids protein 2</fullName>
    </submittedName>
</protein>
<keyword evidence="1" id="KW-1133">Transmembrane helix</keyword>
<keyword evidence="3" id="KW-1185">Reference proteome</keyword>
<sequence>MSFVATSENEGTNLPFGLFHHLPSGAVVNLDSQIEGECSLILSSWEGGYNLQCQNLASAGEADIRIQFLLTIIHTLSAAVKPCGFPFGCLMFQSSYMATLVILFINFYIKAADSVNAQQQFPLSALRVAL</sequence>
<evidence type="ECO:0000256" key="1">
    <source>
        <dbReference type="SAM" id="Phobius"/>
    </source>
</evidence>
<evidence type="ECO:0000313" key="2">
    <source>
        <dbReference type="EMBL" id="EMP31655.1"/>
    </source>
</evidence>
<proteinExistence type="predicted"/>
<name>M7B7Y0_CHEMY</name>
<dbReference type="EMBL" id="KB544574">
    <property type="protein sequence ID" value="EMP31655.1"/>
    <property type="molecule type" value="Genomic_DNA"/>
</dbReference>
<accession>M7B7Y0</accession>
<gene>
    <name evidence="2" type="ORF">UY3_11232</name>
</gene>
<feature type="transmembrane region" description="Helical" evidence="1">
    <location>
        <begin position="90"/>
        <end position="109"/>
    </location>
</feature>
<evidence type="ECO:0000313" key="3">
    <source>
        <dbReference type="Proteomes" id="UP000031443"/>
    </source>
</evidence>
<keyword evidence="1" id="KW-0812">Transmembrane</keyword>
<dbReference type="Proteomes" id="UP000031443">
    <property type="component" value="Unassembled WGS sequence"/>
</dbReference>
<dbReference type="eggNOG" id="KOG3071">
    <property type="taxonomic scope" value="Eukaryota"/>
</dbReference>
<keyword evidence="1" id="KW-0472">Membrane</keyword>
<dbReference type="STRING" id="8469.M7B7Y0"/>
<dbReference type="AlphaFoldDB" id="M7B7Y0"/>
<organism evidence="2 3">
    <name type="scientific">Chelonia mydas</name>
    <name type="common">Green sea-turtle</name>
    <name type="synonym">Chelonia agassizi</name>
    <dbReference type="NCBI Taxonomy" id="8469"/>
    <lineage>
        <taxon>Eukaryota</taxon>
        <taxon>Metazoa</taxon>
        <taxon>Chordata</taxon>
        <taxon>Craniata</taxon>
        <taxon>Vertebrata</taxon>
        <taxon>Euteleostomi</taxon>
        <taxon>Archelosauria</taxon>
        <taxon>Testudinata</taxon>
        <taxon>Testudines</taxon>
        <taxon>Cryptodira</taxon>
        <taxon>Durocryptodira</taxon>
        <taxon>Americhelydia</taxon>
        <taxon>Chelonioidea</taxon>
        <taxon>Cheloniidae</taxon>
        <taxon>Chelonia</taxon>
    </lineage>
</organism>
<reference evidence="3" key="1">
    <citation type="journal article" date="2013" name="Nat. Genet.">
        <title>The draft genomes of soft-shell turtle and green sea turtle yield insights into the development and evolution of the turtle-specific body plan.</title>
        <authorList>
            <person name="Wang Z."/>
            <person name="Pascual-Anaya J."/>
            <person name="Zadissa A."/>
            <person name="Li W."/>
            <person name="Niimura Y."/>
            <person name="Huang Z."/>
            <person name="Li C."/>
            <person name="White S."/>
            <person name="Xiong Z."/>
            <person name="Fang D."/>
            <person name="Wang B."/>
            <person name="Ming Y."/>
            <person name="Chen Y."/>
            <person name="Zheng Y."/>
            <person name="Kuraku S."/>
            <person name="Pignatelli M."/>
            <person name="Herrero J."/>
            <person name="Beal K."/>
            <person name="Nozawa M."/>
            <person name="Li Q."/>
            <person name="Wang J."/>
            <person name="Zhang H."/>
            <person name="Yu L."/>
            <person name="Shigenobu S."/>
            <person name="Wang J."/>
            <person name="Liu J."/>
            <person name="Flicek P."/>
            <person name="Searle S."/>
            <person name="Wang J."/>
            <person name="Kuratani S."/>
            <person name="Yin Y."/>
            <person name="Aken B."/>
            <person name="Zhang G."/>
            <person name="Irie N."/>
        </authorList>
    </citation>
    <scope>NUCLEOTIDE SEQUENCE [LARGE SCALE GENOMIC DNA]</scope>
</reference>